<keyword evidence="5" id="KW-0496">Mitochondrion</keyword>
<gene>
    <name evidence="7" type="ORF">EVJ58_g1720</name>
</gene>
<evidence type="ECO:0000256" key="4">
    <source>
        <dbReference type="ARBA" id="ARBA00022946"/>
    </source>
</evidence>
<dbReference type="PANTHER" id="PTHR36091">
    <property type="entry name" value="ALTERED INHERITANCE OF MITOCHONDRIA PROTEIN 9, MITOCHONDRIAL"/>
    <property type="match status" value="1"/>
</dbReference>
<protein>
    <recommendedName>
        <fullName evidence="3">Altered inheritance of mitochondria protein 9, mitochondrial</fullName>
    </recommendedName>
    <alternativeName>
        <fullName evidence="6">Found in mitochondrial proteome protein 29</fullName>
    </alternativeName>
</protein>
<organism evidence="7 8">
    <name type="scientific">Rhodofomes roseus</name>
    <dbReference type="NCBI Taxonomy" id="34475"/>
    <lineage>
        <taxon>Eukaryota</taxon>
        <taxon>Fungi</taxon>
        <taxon>Dikarya</taxon>
        <taxon>Basidiomycota</taxon>
        <taxon>Agaricomycotina</taxon>
        <taxon>Agaricomycetes</taxon>
        <taxon>Polyporales</taxon>
        <taxon>Rhodofomes</taxon>
    </lineage>
</organism>
<sequence>MEFARMSMKTPTPVTLDYCTDASETEVGSEFIIMEKVPGVQLYSRWNDDLPINDFASVTRNLVQSERAWADARLPYIGGLYFAKDLPKNTPSFGLPGEFPRHVQWGRFVIGPSVARKFWRGGRAQLNVDRGPWKELRSQVSATIQCEIEWLRRCAKPHPRHSPLYRSERENSPATHIEVLQRCLQVLPFLPDLPEFSTFCVWHPDLHASNIIVDETGPLTPRFFIDWQTATVETLVDIPMPPFLSFDRGKYIKAVYGPAMPPSLPDGFSQLPEHEQQVALTEQRLAARSQYYHHVTQRLNPALHAARFSSWQSRYQALLECPSHTWEEGVAPLKQVLIDIWQSWDEIAPHTPCPVSFDPTEVYINEKSIVGWAREESVKMLYREIGLGPDGFVKENKLDEVRRRNREALERTVGEVDHPDDKAYIRRRWPFQDDAFSPTAETCL</sequence>
<evidence type="ECO:0000313" key="7">
    <source>
        <dbReference type="EMBL" id="TFY67286.1"/>
    </source>
</evidence>
<dbReference type="EMBL" id="SEKV01000058">
    <property type="protein sequence ID" value="TFY67286.1"/>
    <property type="molecule type" value="Genomic_DNA"/>
</dbReference>
<dbReference type="STRING" id="34475.A0A4Y9YXG3"/>
<accession>A0A4Y9YXG3</accession>
<evidence type="ECO:0000256" key="6">
    <source>
        <dbReference type="ARBA" id="ARBA00031849"/>
    </source>
</evidence>
<dbReference type="InterPro" id="IPR011009">
    <property type="entry name" value="Kinase-like_dom_sf"/>
</dbReference>
<comment type="similarity">
    <text evidence="2">Belongs to the AIM9 family.</text>
</comment>
<evidence type="ECO:0000256" key="3">
    <source>
        <dbReference type="ARBA" id="ARBA00016197"/>
    </source>
</evidence>
<dbReference type="PANTHER" id="PTHR36091:SF1">
    <property type="entry name" value="ALTERED INHERITANCE OF MITOCHONDRIA PROTEIN 9, MITOCHONDRIAL"/>
    <property type="match status" value="1"/>
</dbReference>
<keyword evidence="4" id="KW-0809">Transit peptide</keyword>
<evidence type="ECO:0000313" key="8">
    <source>
        <dbReference type="Proteomes" id="UP000298390"/>
    </source>
</evidence>
<evidence type="ECO:0000256" key="5">
    <source>
        <dbReference type="ARBA" id="ARBA00023128"/>
    </source>
</evidence>
<name>A0A4Y9YXG3_9APHY</name>
<dbReference type="Proteomes" id="UP000298390">
    <property type="component" value="Unassembled WGS sequence"/>
</dbReference>
<proteinExistence type="inferred from homology"/>
<comment type="caution">
    <text evidence="7">The sequence shown here is derived from an EMBL/GenBank/DDBJ whole genome shotgun (WGS) entry which is preliminary data.</text>
</comment>
<evidence type="ECO:0000256" key="2">
    <source>
        <dbReference type="ARBA" id="ARBA00005543"/>
    </source>
</evidence>
<evidence type="ECO:0000256" key="1">
    <source>
        <dbReference type="ARBA" id="ARBA00004173"/>
    </source>
</evidence>
<reference evidence="7 8" key="1">
    <citation type="submission" date="2019-01" db="EMBL/GenBank/DDBJ databases">
        <title>Genome sequencing of the rare red list fungi Fomitopsis rosea.</title>
        <authorList>
            <person name="Buettner E."/>
            <person name="Kellner H."/>
        </authorList>
    </citation>
    <scope>NUCLEOTIDE SEQUENCE [LARGE SCALE GENOMIC DNA]</scope>
    <source>
        <strain evidence="7 8">DSM 105464</strain>
    </source>
</reference>
<dbReference type="SUPFAM" id="SSF56112">
    <property type="entry name" value="Protein kinase-like (PK-like)"/>
    <property type="match status" value="1"/>
</dbReference>
<dbReference type="AlphaFoldDB" id="A0A4Y9YXG3"/>
<comment type="subcellular location">
    <subcellularLocation>
        <location evidence="1">Mitochondrion</location>
    </subcellularLocation>
</comment>
<dbReference type="InterPro" id="IPR051035">
    <property type="entry name" value="Mito_inheritance_9"/>
</dbReference>
<dbReference type="GO" id="GO:0005739">
    <property type="term" value="C:mitochondrion"/>
    <property type="evidence" value="ECO:0007669"/>
    <property type="project" value="UniProtKB-SubCell"/>
</dbReference>